<comment type="similarity">
    <text evidence="5">Belongs to the NtaA/SnaA/DszA monooxygenase family.</text>
</comment>
<gene>
    <name evidence="7" type="ORF">GCM10009720_03490</name>
</gene>
<dbReference type="Pfam" id="PF00296">
    <property type="entry name" value="Bac_luciferase"/>
    <property type="match status" value="1"/>
</dbReference>
<dbReference type="PANTHER" id="PTHR30011">
    <property type="entry name" value="ALKANESULFONATE MONOOXYGENASE-RELATED"/>
    <property type="match status" value="1"/>
</dbReference>
<organism evidence="7 8">
    <name type="scientific">Yaniella flava</name>
    <dbReference type="NCBI Taxonomy" id="287930"/>
    <lineage>
        <taxon>Bacteria</taxon>
        <taxon>Bacillati</taxon>
        <taxon>Actinomycetota</taxon>
        <taxon>Actinomycetes</taxon>
        <taxon>Micrococcales</taxon>
        <taxon>Micrococcaceae</taxon>
        <taxon>Yaniella</taxon>
    </lineage>
</organism>
<proteinExistence type="inferred from homology"/>
<dbReference type="Gene3D" id="3.20.20.30">
    <property type="entry name" value="Luciferase-like domain"/>
    <property type="match status" value="1"/>
</dbReference>
<protein>
    <submittedName>
        <fullName evidence="7">LLM class flavin-dependent oxidoreductase</fullName>
    </submittedName>
</protein>
<feature type="domain" description="Luciferase-like" evidence="6">
    <location>
        <begin position="27"/>
        <end position="396"/>
    </location>
</feature>
<evidence type="ECO:0000256" key="2">
    <source>
        <dbReference type="ARBA" id="ARBA00022643"/>
    </source>
</evidence>
<evidence type="ECO:0000256" key="3">
    <source>
        <dbReference type="ARBA" id="ARBA00023002"/>
    </source>
</evidence>
<dbReference type="InterPro" id="IPR011251">
    <property type="entry name" value="Luciferase-like_dom"/>
</dbReference>
<dbReference type="InterPro" id="IPR036661">
    <property type="entry name" value="Luciferase-like_sf"/>
</dbReference>
<dbReference type="PIRSF" id="PIRSF000337">
    <property type="entry name" value="NTA_MOA"/>
    <property type="match status" value="1"/>
</dbReference>
<evidence type="ECO:0000313" key="7">
    <source>
        <dbReference type="EMBL" id="GAA2027089.1"/>
    </source>
</evidence>
<keyword evidence="8" id="KW-1185">Reference proteome</keyword>
<evidence type="ECO:0000313" key="8">
    <source>
        <dbReference type="Proteomes" id="UP001501461"/>
    </source>
</evidence>
<dbReference type="SUPFAM" id="SSF51679">
    <property type="entry name" value="Bacterial luciferase-like"/>
    <property type="match status" value="1"/>
</dbReference>
<sequence length="488" mass="52944">MSHRRPMVLSAFMMNTTSHILGGAWRQPEAQQHRFNELAHWVDLVKTLEDGGFDLAFFADVVGVYGDHEGGWASHVRRGLQIPANDPLVLLSALAATTNRIGLALTSSVIQTHPYTFARQLSTLDHLTGGRVGWNVVTSALENSHRNYGGAGLLEHDNRYDVAEEYLEVCYKLWEGSWDDDALLADKTRHHERGVGLHADPAKVAKIHHVSRNYTVEGPHLSSPSPQRTPVVFQAGSSPRGRDVAAQHAEATFSMAPSLAQAQQHAADVRRRAVGFGRQPEDVQFIQGLSFVVGSTEAEAQAKAAELDASLDDDALVAHTGGSLGVDLGYLPLDTPIGQLATEGSRGHLAELRSMNPDGDMTVRDLARFRAQATRITGTPEQIVDKLEQWQDAGIDGINVINATLPGSYVEFVDHVIPELRARGMARSTEELEAQTGTTLRGRFTGADRLPDSHPATQYRGAFGEYSAAATELSKDDVLATTMATAAQ</sequence>
<dbReference type="Proteomes" id="UP001501461">
    <property type="component" value="Unassembled WGS sequence"/>
</dbReference>
<evidence type="ECO:0000256" key="4">
    <source>
        <dbReference type="ARBA" id="ARBA00023033"/>
    </source>
</evidence>
<accession>A0ABP5FK49</accession>
<evidence type="ECO:0000259" key="6">
    <source>
        <dbReference type="Pfam" id="PF00296"/>
    </source>
</evidence>
<evidence type="ECO:0000256" key="5">
    <source>
        <dbReference type="ARBA" id="ARBA00033748"/>
    </source>
</evidence>
<dbReference type="InterPro" id="IPR051260">
    <property type="entry name" value="Diverse_substr_monoxygenases"/>
</dbReference>
<dbReference type="PANTHER" id="PTHR30011:SF16">
    <property type="entry name" value="C2H2 FINGER DOMAIN TRANSCRIPTION FACTOR (EUROFUNG)-RELATED"/>
    <property type="match status" value="1"/>
</dbReference>
<dbReference type="NCBIfam" id="TIGR03860">
    <property type="entry name" value="FMN_nitrolo"/>
    <property type="match status" value="1"/>
</dbReference>
<comment type="caution">
    <text evidence="7">The sequence shown here is derived from an EMBL/GenBank/DDBJ whole genome shotgun (WGS) entry which is preliminary data.</text>
</comment>
<dbReference type="EMBL" id="BAAAMN010000007">
    <property type="protein sequence ID" value="GAA2027089.1"/>
    <property type="molecule type" value="Genomic_DNA"/>
</dbReference>
<keyword evidence="2" id="KW-0288">FMN</keyword>
<dbReference type="InterPro" id="IPR016215">
    <property type="entry name" value="NTA_MOA"/>
</dbReference>
<keyword evidence="3" id="KW-0560">Oxidoreductase</keyword>
<reference evidence="8" key="1">
    <citation type="journal article" date="2019" name="Int. J. Syst. Evol. Microbiol.">
        <title>The Global Catalogue of Microorganisms (GCM) 10K type strain sequencing project: providing services to taxonomists for standard genome sequencing and annotation.</title>
        <authorList>
            <consortium name="The Broad Institute Genomics Platform"/>
            <consortium name="The Broad Institute Genome Sequencing Center for Infectious Disease"/>
            <person name="Wu L."/>
            <person name="Ma J."/>
        </authorList>
    </citation>
    <scope>NUCLEOTIDE SEQUENCE [LARGE SCALE GENOMIC DNA]</scope>
    <source>
        <strain evidence="8">JCM 13595</strain>
    </source>
</reference>
<name>A0ABP5FK49_9MICC</name>
<keyword evidence="4" id="KW-0503">Monooxygenase</keyword>
<evidence type="ECO:0000256" key="1">
    <source>
        <dbReference type="ARBA" id="ARBA00022630"/>
    </source>
</evidence>
<keyword evidence="1" id="KW-0285">Flavoprotein</keyword>